<evidence type="ECO:0000256" key="1">
    <source>
        <dbReference type="SAM" id="MobiDB-lite"/>
    </source>
</evidence>
<proteinExistence type="predicted"/>
<reference evidence="3" key="1">
    <citation type="journal article" date="2014" name="Science">
        <title>Ancient hybridizations among the ancestral genomes of bread wheat.</title>
        <authorList>
            <consortium name="International Wheat Genome Sequencing Consortium,"/>
            <person name="Marcussen T."/>
            <person name="Sandve S.R."/>
            <person name="Heier L."/>
            <person name="Spannagl M."/>
            <person name="Pfeifer M."/>
            <person name="Jakobsen K.S."/>
            <person name="Wulff B.B."/>
            <person name="Steuernagel B."/>
            <person name="Mayer K.F."/>
            <person name="Olsen O.A."/>
        </authorList>
    </citation>
    <scope>NUCLEOTIDE SEQUENCE [LARGE SCALE GENOMIC DNA]</scope>
    <source>
        <strain evidence="3">cv. AL8/78</strain>
    </source>
</reference>
<keyword evidence="3" id="KW-1185">Reference proteome</keyword>
<evidence type="ECO:0000313" key="3">
    <source>
        <dbReference type="Proteomes" id="UP000015105"/>
    </source>
</evidence>
<organism evidence="2 3">
    <name type="scientific">Aegilops tauschii subsp. strangulata</name>
    <name type="common">Goatgrass</name>
    <dbReference type="NCBI Taxonomy" id="200361"/>
    <lineage>
        <taxon>Eukaryota</taxon>
        <taxon>Viridiplantae</taxon>
        <taxon>Streptophyta</taxon>
        <taxon>Embryophyta</taxon>
        <taxon>Tracheophyta</taxon>
        <taxon>Spermatophyta</taxon>
        <taxon>Magnoliopsida</taxon>
        <taxon>Liliopsida</taxon>
        <taxon>Poales</taxon>
        <taxon>Poaceae</taxon>
        <taxon>BOP clade</taxon>
        <taxon>Pooideae</taxon>
        <taxon>Triticodae</taxon>
        <taxon>Triticeae</taxon>
        <taxon>Triticinae</taxon>
        <taxon>Aegilops</taxon>
    </lineage>
</organism>
<feature type="region of interest" description="Disordered" evidence="1">
    <location>
        <begin position="65"/>
        <end position="97"/>
    </location>
</feature>
<reference evidence="2" key="3">
    <citation type="journal article" date="2017" name="Nature">
        <title>Genome sequence of the progenitor of the wheat D genome Aegilops tauschii.</title>
        <authorList>
            <person name="Luo M.C."/>
            <person name="Gu Y.Q."/>
            <person name="Puiu D."/>
            <person name="Wang H."/>
            <person name="Twardziok S.O."/>
            <person name="Deal K.R."/>
            <person name="Huo N."/>
            <person name="Zhu T."/>
            <person name="Wang L."/>
            <person name="Wang Y."/>
            <person name="McGuire P.E."/>
            <person name="Liu S."/>
            <person name="Long H."/>
            <person name="Ramasamy R.K."/>
            <person name="Rodriguez J.C."/>
            <person name="Van S.L."/>
            <person name="Yuan L."/>
            <person name="Wang Z."/>
            <person name="Xia Z."/>
            <person name="Xiao L."/>
            <person name="Anderson O.D."/>
            <person name="Ouyang S."/>
            <person name="Liang Y."/>
            <person name="Zimin A.V."/>
            <person name="Pertea G."/>
            <person name="Qi P."/>
            <person name="Bennetzen J.L."/>
            <person name="Dai X."/>
            <person name="Dawson M.W."/>
            <person name="Muller H.G."/>
            <person name="Kugler K."/>
            <person name="Rivarola-Duarte L."/>
            <person name="Spannagl M."/>
            <person name="Mayer K.F.X."/>
            <person name="Lu F.H."/>
            <person name="Bevan M.W."/>
            <person name="Leroy P."/>
            <person name="Li P."/>
            <person name="You F.M."/>
            <person name="Sun Q."/>
            <person name="Liu Z."/>
            <person name="Lyons E."/>
            <person name="Wicker T."/>
            <person name="Salzberg S.L."/>
            <person name="Devos K.M."/>
            <person name="Dvorak J."/>
        </authorList>
    </citation>
    <scope>NUCLEOTIDE SEQUENCE [LARGE SCALE GENOMIC DNA]</scope>
    <source>
        <strain evidence="2">cv. AL8/78</strain>
    </source>
</reference>
<reference evidence="3" key="2">
    <citation type="journal article" date="2017" name="Nat. Plants">
        <title>The Aegilops tauschii genome reveals multiple impacts of transposons.</title>
        <authorList>
            <person name="Zhao G."/>
            <person name="Zou C."/>
            <person name="Li K."/>
            <person name="Wang K."/>
            <person name="Li T."/>
            <person name="Gao L."/>
            <person name="Zhang X."/>
            <person name="Wang H."/>
            <person name="Yang Z."/>
            <person name="Liu X."/>
            <person name="Jiang W."/>
            <person name="Mao L."/>
            <person name="Kong X."/>
            <person name="Jiao Y."/>
            <person name="Jia J."/>
        </authorList>
    </citation>
    <scope>NUCLEOTIDE SEQUENCE [LARGE SCALE GENOMIC DNA]</scope>
    <source>
        <strain evidence="3">cv. AL8/78</strain>
    </source>
</reference>
<feature type="compositionally biased region" description="Basic residues" evidence="1">
    <location>
        <begin position="69"/>
        <end position="97"/>
    </location>
</feature>
<accession>A0A453RE02</accession>
<dbReference type="AlphaFoldDB" id="A0A453RE02"/>
<reference evidence="2" key="5">
    <citation type="journal article" date="2021" name="G3 (Bethesda)">
        <title>Aegilops tauschii genome assembly Aet v5.0 features greater sequence contiguity and improved annotation.</title>
        <authorList>
            <person name="Wang L."/>
            <person name="Zhu T."/>
            <person name="Rodriguez J.C."/>
            <person name="Deal K.R."/>
            <person name="Dubcovsky J."/>
            <person name="McGuire P.E."/>
            <person name="Lux T."/>
            <person name="Spannagl M."/>
            <person name="Mayer K.F.X."/>
            <person name="Baldrich P."/>
            <person name="Meyers B.C."/>
            <person name="Huo N."/>
            <person name="Gu Y.Q."/>
            <person name="Zhou H."/>
            <person name="Devos K.M."/>
            <person name="Bennetzen J.L."/>
            <person name="Unver T."/>
            <person name="Budak H."/>
            <person name="Gulick P.J."/>
            <person name="Galiba G."/>
            <person name="Kalapos B."/>
            <person name="Nelson D.R."/>
            <person name="Li P."/>
            <person name="You F.M."/>
            <person name="Luo M.C."/>
            <person name="Dvorak J."/>
        </authorList>
    </citation>
    <scope>NUCLEOTIDE SEQUENCE [LARGE SCALE GENOMIC DNA]</scope>
    <source>
        <strain evidence="2">cv. AL8/78</strain>
    </source>
</reference>
<dbReference type="Gramene" id="AET7Gv20556300.9">
    <property type="protein sequence ID" value="AET7Gv20556300.9"/>
    <property type="gene ID" value="AET7Gv20556300"/>
</dbReference>
<dbReference type="EnsemblPlants" id="AET7Gv20556300.9">
    <property type="protein sequence ID" value="AET7Gv20556300.9"/>
    <property type="gene ID" value="AET7Gv20556300"/>
</dbReference>
<evidence type="ECO:0000313" key="2">
    <source>
        <dbReference type="EnsemblPlants" id="AET7Gv20556300.9"/>
    </source>
</evidence>
<feature type="compositionally biased region" description="Low complexity" evidence="1">
    <location>
        <begin position="1"/>
        <end position="15"/>
    </location>
</feature>
<reference evidence="2" key="4">
    <citation type="submission" date="2019-03" db="UniProtKB">
        <authorList>
            <consortium name="EnsemblPlants"/>
        </authorList>
    </citation>
    <scope>IDENTIFICATION</scope>
</reference>
<protein>
    <submittedName>
        <fullName evidence="2">Uncharacterized protein</fullName>
    </submittedName>
</protein>
<sequence>SQTTARRAAAPRGTRFQSAPRPPVPLRPTRTGLNSAVRPVASCQFHDQGLPQRALRQLLLLRAPAVLAARRRPRDGLRRRHHAPQRRRQRRAPPRRG</sequence>
<feature type="region of interest" description="Disordered" evidence="1">
    <location>
        <begin position="1"/>
        <end position="32"/>
    </location>
</feature>
<name>A0A453RE02_AEGTS</name>
<dbReference type="Proteomes" id="UP000015105">
    <property type="component" value="Chromosome 7D"/>
</dbReference>